<dbReference type="Gene3D" id="3.40.50.1240">
    <property type="entry name" value="Phosphoglycerate mutase-like"/>
    <property type="match status" value="1"/>
</dbReference>
<accession>A0A0V0QBM6</accession>
<dbReference type="PANTHER" id="PTHR46517">
    <property type="entry name" value="FRUCTOSE-2,6-BISPHOSPHATASE TIGAR"/>
    <property type="match status" value="1"/>
</dbReference>
<dbReference type="InterPro" id="IPR001345">
    <property type="entry name" value="PG/BPGM_mutase_AS"/>
</dbReference>
<evidence type="ECO:0000256" key="3">
    <source>
        <dbReference type="PIRSR" id="PIRSR613078-2"/>
    </source>
</evidence>
<feature type="active site" description="Tele-phosphohistidine intermediate" evidence="2">
    <location>
        <position position="20"/>
    </location>
</feature>
<protein>
    <recommendedName>
        <fullName evidence="6">Histidine phosphatase superfamily, clade-1</fullName>
    </recommendedName>
</protein>
<comment type="caution">
    <text evidence="4">The sequence shown here is derived from an EMBL/GenBank/DDBJ whole genome shotgun (WGS) entry which is preliminary data.</text>
</comment>
<dbReference type="SUPFAM" id="SSF53254">
    <property type="entry name" value="Phosphoglycerate mutase-like"/>
    <property type="match status" value="1"/>
</dbReference>
<gene>
    <name evidence="4" type="ORF">PPERSA_13142</name>
</gene>
<dbReference type="OrthoDB" id="354304at2759"/>
<dbReference type="InterPro" id="IPR029033">
    <property type="entry name" value="His_PPase_superfam"/>
</dbReference>
<name>A0A0V0QBM6_PSEPJ</name>
<dbReference type="InterPro" id="IPR013078">
    <property type="entry name" value="His_Pase_superF_clade-1"/>
</dbReference>
<proteinExistence type="predicted"/>
<dbReference type="AlphaFoldDB" id="A0A0V0QBM6"/>
<keyword evidence="1" id="KW-0378">Hydrolase</keyword>
<dbReference type="InterPro" id="IPR051695">
    <property type="entry name" value="Phosphoglycerate_Mutase"/>
</dbReference>
<keyword evidence="5" id="KW-1185">Reference proteome</keyword>
<dbReference type="GO" id="GO:0043456">
    <property type="term" value="P:regulation of pentose-phosphate shunt"/>
    <property type="evidence" value="ECO:0007669"/>
    <property type="project" value="TreeGrafter"/>
</dbReference>
<dbReference type="EMBL" id="LDAU01000208">
    <property type="protein sequence ID" value="KRW99562.1"/>
    <property type="molecule type" value="Genomic_DNA"/>
</dbReference>
<feature type="binding site" evidence="3">
    <location>
        <position position="69"/>
    </location>
    <ligand>
        <name>substrate</name>
    </ligand>
</feature>
<evidence type="ECO:0000313" key="5">
    <source>
        <dbReference type="Proteomes" id="UP000054937"/>
    </source>
</evidence>
<reference evidence="4 5" key="1">
    <citation type="journal article" date="2015" name="Sci. Rep.">
        <title>Genome of the facultative scuticociliatosis pathogen Pseudocohnilembus persalinus provides insight into its virulence through horizontal gene transfer.</title>
        <authorList>
            <person name="Xiong J."/>
            <person name="Wang G."/>
            <person name="Cheng J."/>
            <person name="Tian M."/>
            <person name="Pan X."/>
            <person name="Warren A."/>
            <person name="Jiang C."/>
            <person name="Yuan D."/>
            <person name="Miao W."/>
        </authorList>
    </citation>
    <scope>NUCLEOTIDE SEQUENCE [LARGE SCALE GENOMIC DNA]</scope>
    <source>
        <strain evidence="4">36N120E</strain>
    </source>
</reference>
<evidence type="ECO:0000256" key="1">
    <source>
        <dbReference type="ARBA" id="ARBA00022801"/>
    </source>
</evidence>
<dbReference type="PROSITE" id="PS00175">
    <property type="entry name" value="PG_MUTASE"/>
    <property type="match status" value="1"/>
</dbReference>
<feature type="active site" description="Proton donor/acceptor" evidence="2">
    <location>
        <position position="96"/>
    </location>
</feature>
<dbReference type="Pfam" id="PF00300">
    <property type="entry name" value="His_Phos_1"/>
    <property type="match status" value="1"/>
</dbReference>
<dbReference type="InParanoid" id="A0A0V0QBM6"/>
<dbReference type="GO" id="GO:0004331">
    <property type="term" value="F:fructose-2,6-bisphosphate 2-phosphatase activity"/>
    <property type="evidence" value="ECO:0007669"/>
    <property type="project" value="TreeGrafter"/>
</dbReference>
<sequence>MELEQNTKQQNRKTIYLIRHGETVDNVSETLQGQRPGKLNENGIQQAILRGKQMENYKIERAWVSDLKRAHDTFLNIHQQMKHKIPKIELKEIVRERCFGEAQGWHNSKYREEEAKFKEINGEDAEYVAEGAESQQDLNQRVLLFIEELKDFIKDEKSEKSLVVVSHGIFLRRLLHFMKEQTIGSQLMHDHLKYSNVELTEFQASVDEGSGALQLHSWKKERLPGQPEVLDRAQM</sequence>
<dbReference type="GO" id="GO:0045820">
    <property type="term" value="P:negative regulation of glycolytic process"/>
    <property type="evidence" value="ECO:0007669"/>
    <property type="project" value="TreeGrafter"/>
</dbReference>
<dbReference type="PANTHER" id="PTHR46517:SF1">
    <property type="entry name" value="FRUCTOSE-2,6-BISPHOSPHATASE TIGAR"/>
    <property type="match status" value="1"/>
</dbReference>
<dbReference type="GO" id="GO:0005829">
    <property type="term" value="C:cytosol"/>
    <property type="evidence" value="ECO:0007669"/>
    <property type="project" value="TreeGrafter"/>
</dbReference>
<feature type="binding site" evidence="3">
    <location>
        <begin position="19"/>
        <end position="26"/>
    </location>
    <ligand>
        <name>substrate</name>
    </ligand>
</feature>
<dbReference type="Proteomes" id="UP000054937">
    <property type="component" value="Unassembled WGS sequence"/>
</dbReference>
<evidence type="ECO:0000256" key="2">
    <source>
        <dbReference type="PIRSR" id="PIRSR613078-1"/>
    </source>
</evidence>
<evidence type="ECO:0008006" key="6">
    <source>
        <dbReference type="Google" id="ProtNLM"/>
    </source>
</evidence>
<dbReference type="CDD" id="cd07067">
    <property type="entry name" value="HP_PGM_like"/>
    <property type="match status" value="1"/>
</dbReference>
<dbReference type="SMART" id="SM00855">
    <property type="entry name" value="PGAM"/>
    <property type="match status" value="1"/>
</dbReference>
<evidence type="ECO:0000313" key="4">
    <source>
        <dbReference type="EMBL" id="KRW99562.1"/>
    </source>
</evidence>
<organism evidence="4 5">
    <name type="scientific">Pseudocohnilembus persalinus</name>
    <name type="common">Ciliate</name>
    <dbReference type="NCBI Taxonomy" id="266149"/>
    <lineage>
        <taxon>Eukaryota</taxon>
        <taxon>Sar</taxon>
        <taxon>Alveolata</taxon>
        <taxon>Ciliophora</taxon>
        <taxon>Intramacronucleata</taxon>
        <taxon>Oligohymenophorea</taxon>
        <taxon>Scuticociliatia</taxon>
        <taxon>Philasterida</taxon>
        <taxon>Pseudocohnilembidae</taxon>
        <taxon>Pseudocohnilembus</taxon>
    </lineage>
</organism>